<dbReference type="Proteomes" id="UP000291116">
    <property type="component" value="Unassembled WGS sequence"/>
</dbReference>
<evidence type="ECO:0000313" key="3">
    <source>
        <dbReference type="Proteomes" id="UP000291116"/>
    </source>
</evidence>
<accession>A0A448ZFA8</accession>
<name>A0A448ZFA8_9STRA</name>
<gene>
    <name evidence="2" type="ORF">PSNMU_V1.4_AUG-EV-PASAV3_0076060</name>
</gene>
<feature type="compositionally biased region" description="Polar residues" evidence="1">
    <location>
        <begin position="287"/>
        <end position="298"/>
    </location>
</feature>
<organism evidence="2 3">
    <name type="scientific">Pseudo-nitzschia multistriata</name>
    <dbReference type="NCBI Taxonomy" id="183589"/>
    <lineage>
        <taxon>Eukaryota</taxon>
        <taxon>Sar</taxon>
        <taxon>Stramenopiles</taxon>
        <taxon>Ochrophyta</taxon>
        <taxon>Bacillariophyta</taxon>
        <taxon>Bacillariophyceae</taxon>
        <taxon>Bacillariophycidae</taxon>
        <taxon>Bacillariales</taxon>
        <taxon>Bacillariaceae</taxon>
        <taxon>Pseudo-nitzschia</taxon>
    </lineage>
</organism>
<feature type="region of interest" description="Disordered" evidence="1">
    <location>
        <begin position="335"/>
        <end position="403"/>
    </location>
</feature>
<keyword evidence="3" id="KW-1185">Reference proteome</keyword>
<feature type="compositionally biased region" description="Polar residues" evidence="1">
    <location>
        <begin position="377"/>
        <end position="386"/>
    </location>
</feature>
<reference evidence="2 3" key="1">
    <citation type="submission" date="2019-01" db="EMBL/GenBank/DDBJ databases">
        <authorList>
            <person name="Ferrante I. M."/>
        </authorList>
    </citation>
    <scope>NUCLEOTIDE SEQUENCE [LARGE SCALE GENOMIC DNA]</scope>
    <source>
        <strain evidence="2 3">B856</strain>
    </source>
</reference>
<feature type="region of interest" description="Disordered" evidence="1">
    <location>
        <begin position="141"/>
        <end position="163"/>
    </location>
</feature>
<dbReference type="AlphaFoldDB" id="A0A448ZFA8"/>
<feature type="compositionally biased region" description="Polar residues" evidence="1">
    <location>
        <begin position="393"/>
        <end position="402"/>
    </location>
</feature>
<evidence type="ECO:0000256" key="1">
    <source>
        <dbReference type="SAM" id="MobiDB-lite"/>
    </source>
</evidence>
<feature type="region of interest" description="Disordered" evidence="1">
    <location>
        <begin position="273"/>
        <end position="298"/>
    </location>
</feature>
<dbReference type="OrthoDB" id="10671064at2759"/>
<protein>
    <submittedName>
        <fullName evidence="2">Uncharacterized protein</fullName>
    </submittedName>
</protein>
<feature type="compositionally biased region" description="Basic and acidic residues" evidence="1">
    <location>
        <begin position="141"/>
        <end position="156"/>
    </location>
</feature>
<sequence length="483" mass="53414">MIRKISDAVASILMCLALVLTSIDSLTPIKSSLRRLPKKTVRRENRIECASSRRYGHMLSSSRLFSDFSSHPYSVYYGASGSTAKQNFSQNDDINDVYGYGPDDRGDDEPYLNPETRLRSMQDGARLSGRRGATVFGKRYEGIPDNLPHPRDEFFRGDPQMVGGRDPYFNDDGYMMENPEYMEDPDVHPEDLMYERENLKGDLDDEILDEMHLQPRHDMNGIPEPINEFRDLQYPIDNAMAPIQTMSMGRDQGTSGVVDEVMTELKNMQQTVLSLQTEPQQVRESENENGAPSHTANSEVLINGDSTATATANTDPVSIEHVITNLENMQKAFQTQGVDEDRHGTVSTESFGSNAPTGEALQPVQTDRGNGGLSNDEVLQQPSSTTNRDDTESSNTQQSPNCEVNFKWPSQERISSAVGTIEAADAARFLSGEYVVVINAELKRKSDVGGIDDQGGQDMDGGNDSSEGGNPPFCGETFGSRYL</sequence>
<proteinExistence type="predicted"/>
<evidence type="ECO:0000313" key="2">
    <source>
        <dbReference type="EMBL" id="VEU40710.1"/>
    </source>
</evidence>
<feature type="region of interest" description="Disordered" evidence="1">
    <location>
        <begin position="447"/>
        <end position="483"/>
    </location>
</feature>
<dbReference type="EMBL" id="CAACVS010000301">
    <property type="protein sequence ID" value="VEU40710.1"/>
    <property type="molecule type" value="Genomic_DNA"/>
</dbReference>
<feature type="compositionally biased region" description="Low complexity" evidence="1">
    <location>
        <begin position="448"/>
        <end position="464"/>
    </location>
</feature>
<feature type="compositionally biased region" description="Polar residues" evidence="1">
    <location>
        <begin position="345"/>
        <end position="356"/>
    </location>
</feature>